<organism evidence="1 2">
    <name type="scientific">Sphaerospermopsis aphanizomenoides LEGE 00250</name>
    <dbReference type="NCBI Taxonomy" id="2777972"/>
    <lineage>
        <taxon>Bacteria</taxon>
        <taxon>Bacillati</taxon>
        <taxon>Cyanobacteriota</taxon>
        <taxon>Cyanophyceae</taxon>
        <taxon>Nostocales</taxon>
        <taxon>Aphanizomenonaceae</taxon>
        <taxon>Sphaerospermopsis</taxon>
        <taxon>Sphaerospermopsis aphanizomenoides</taxon>
    </lineage>
</organism>
<comment type="caution">
    <text evidence="1">The sequence shown here is derived from an EMBL/GenBank/DDBJ whole genome shotgun (WGS) entry which is preliminary data.</text>
</comment>
<evidence type="ECO:0000313" key="1">
    <source>
        <dbReference type="EMBL" id="MBE9238979.1"/>
    </source>
</evidence>
<dbReference type="EMBL" id="JADEWB010000239">
    <property type="protein sequence ID" value="MBE9238979.1"/>
    <property type="molecule type" value="Genomic_DNA"/>
</dbReference>
<gene>
    <name evidence="1" type="ORF">IQ227_23895</name>
</gene>
<dbReference type="RefSeq" id="WP_193944254.1">
    <property type="nucleotide sequence ID" value="NZ_JADEWB010000239.1"/>
</dbReference>
<accession>A0ABR9VKF6</accession>
<proteinExistence type="predicted"/>
<evidence type="ECO:0000313" key="2">
    <source>
        <dbReference type="Proteomes" id="UP000606776"/>
    </source>
</evidence>
<protein>
    <submittedName>
        <fullName evidence="1">Uncharacterized protein</fullName>
    </submittedName>
</protein>
<name>A0ABR9VKF6_9CYAN</name>
<sequence>MEQTRAIYETLVGKRVSDTHWSKTKKLMADCQLPMDKQGFQVLVNLRKVSPRYFTKYHEIKDEITRLGKQLLPAVGEGITGQQFLDLIVQLGINPNQSTVSRWFKAEMLNVVTKVYIFSYSSPIKGENVNIS</sequence>
<keyword evidence="2" id="KW-1185">Reference proteome</keyword>
<reference evidence="1 2" key="1">
    <citation type="submission" date="2020-10" db="EMBL/GenBank/DDBJ databases">
        <authorList>
            <person name="Castelo-Branco R."/>
            <person name="Eusebio N."/>
            <person name="Adriana R."/>
            <person name="Vieira A."/>
            <person name="Brugerolle De Fraissinette N."/>
            <person name="Rezende De Castro R."/>
            <person name="Schneider M.P."/>
            <person name="Vasconcelos V."/>
            <person name="Leao P.N."/>
        </authorList>
    </citation>
    <scope>NUCLEOTIDE SEQUENCE [LARGE SCALE GENOMIC DNA]</scope>
    <source>
        <strain evidence="1 2">LEGE 00250</strain>
    </source>
</reference>
<dbReference type="Proteomes" id="UP000606776">
    <property type="component" value="Unassembled WGS sequence"/>
</dbReference>